<comment type="function">
    <text evidence="6">Catalyzes the reduction of dTDP-6-deoxy-L-lyxo-4-hexulose to yield dTDP-L-rhamnose.</text>
</comment>
<dbReference type="CDD" id="cd05254">
    <property type="entry name" value="dTDP_HR_like_SDR_e"/>
    <property type="match status" value="1"/>
</dbReference>
<keyword evidence="9" id="KW-1185">Reference proteome</keyword>
<dbReference type="Pfam" id="PF04321">
    <property type="entry name" value="RmlD_sub_bind"/>
    <property type="match status" value="1"/>
</dbReference>
<comment type="catalytic activity">
    <reaction evidence="5">
        <text>dTDP-beta-L-rhamnose + NADP(+) = dTDP-4-dehydro-beta-L-rhamnose + NADPH + H(+)</text>
        <dbReference type="Rhea" id="RHEA:21796"/>
        <dbReference type="ChEBI" id="CHEBI:15378"/>
        <dbReference type="ChEBI" id="CHEBI:57510"/>
        <dbReference type="ChEBI" id="CHEBI:57783"/>
        <dbReference type="ChEBI" id="CHEBI:58349"/>
        <dbReference type="ChEBI" id="CHEBI:62830"/>
        <dbReference type="EC" id="1.1.1.133"/>
    </reaction>
</comment>
<dbReference type="SUPFAM" id="SSF51735">
    <property type="entry name" value="NAD(P)-binding Rossmann-fold domains"/>
    <property type="match status" value="1"/>
</dbReference>
<protein>
    <recommendedName>
        <fullName evidence="4 6">dTDP-4-dehydrorhamnose reductase</fullName>
        <ecNumber evidence="3 6">1.1.1.133</ecNumber>
    </recommendedName>
</protein>
<dbReference type="InterPro" id="IPR005913">
    <property type="entry name" value="dTDP_dehydrorham_reduct"/>
</dbReference>
<comment type="similarity">
    <text evidence="2 6">Belongs to the dTDP-4-dehydrorhamnose reductase family.</text>
</comment>
<comment type="caution">
    <text evidence="8">The sequence shown here is derived from an EMBL/GenBank/DDBJ whole genome shotgun (WGS) entry which is preliminary data.</text>
</comment>
<comment type="pathway">
    <text evidence="1 6">Carbohydrate biosynthesis; dTDP-L-rhamnose biosynthesis.</text>
</comment>
<dbReference type="RefSeq" id="WP_222581644.1">
    <property type="nucleotide sequence ID" value="NZ_JAHVHU010000023.1"/>
</dbReference>
<dbReference type="NCBIfam" id="TIGR01214">
    <property type="entry name" value="rmlD"/>
    <property type="match status" value="1"/>
</dbReference>
<dbReference type="InterPro" id="IPR029903">
    <property type="entry name" value="RmlD-like-bd"/>
</dbReference>
<proteinExistence type="inferred from homology"/>
<dbReference type="GO" id="GO:0008831">
    <property type="term" value="F:dTDP-4-dehydrorhamnose reductase activity"/>
    <property type="evidence" value="ECO:0007669"/>
    <property type="project" value="UniProtKB-EC"/>
</dbReference>
<evidence type="ECO:0000256" key="1">
    <source>
        <dbReference type="ARBA" id="ARBA00004781"/>
    </source>
</evidence>
<evidence type="ECO:0000313" key="9">
    <source>
        <dbReference type="Proteomes" id="UP000753961"/>
    </source>
</evidence>
<organism evidence="8 9">
    <name type="scientific">Membranihabitans marinus</name>
    <dbReference type="NCBI Taxonomy" id="1227546"/>
    <lineage>
        <taxon>Bacteria</taxon>
        <taxon>Pseudomonadati</taxon>
        <taxon>Bacteroidota</taxon>
        <taxon>Saprospiria</taxon>
        <taxon>Saprospirales</taxon>
        <taxon>Saprospiraceae</taxon>
        <taxon>Membranihabitans</taxon>
    </lineage>
</organism>
<dbReference type="Proteomes" id="UP000753961">
    <property type="component" value="Unassembled WGS sequence"/>
</dbReference>
<feature type="domain" description="RmlD-like substrate binding" evidence="7">
    <location>
        <begin position="1"/>
        <end position="280"/>
    </location>
</feature>
<keyword evidence="6 8" id="KW-0560">Oxidoreductase</keyword>
<evidence type="ECO:0000256" key="5">
    <source>
        <dbReference type="ARBA" id="ARBA00048200"/>
    </source>
</evidence>
<dbReference type="EMBL" id="JAHVHU010000023">
    <property type="protein sequence ID" value="MBY5960094.1"/>
    <property type="molecule type" value="Genomic_DNA"/>
</dbReference>
<evidence type="ECO:0000256" key="4">
    <source>
        <dbReference type="ARBA" id="ARBA00017099"/>
    </source>
</evidence>
<gene>
    <name evidence="8" type="primary">rfbD</name>
    <name evidence="8" type="ORF">KUV50_18220</name>
</gene>
<evidence type="ECO:0000313" key="8">
    <source>
        <dbReference type="EMBL" id="MBY5960094.1"/>
    </source>
</evidence>
<evidence type="ECO:0000256" key="6">
    <source>
        <dbReference type="RuleBase" id="RU364082"/>
    </source>
</evidence>
<dbReference type="EC" id="1.1.1.133" evidence="3 6"/>
<dbReference type="Gene3D" id="3.40.50.720">
    <property type="entry name" value="NAD(P)-binding Rossmann-like Domain"/>
    <property type="match status" value="1"/>
</dbReference>
<keyword evidence="6" id="KW-0521">NADP</keyword>
<sequence length="281" mass="31945">MNIAVFGANGQLGRCFRDVSRESTLCYTFYNRDQFDISDPFSFTELNPPDIDVLINCAAYTAVDQAEEDRSTADRINVTGAKMLADFGVLHNIPLIHFSTDYVYGKASEPISEDQEIDPVNYYGQSKWNGEEEIRKSGVSHLIIRTSWLYSEYGHNFVKTMLRLAIQHDKIKVVHDQTGSPTYAQDLARAVDQILRSADDDLELPWGIYNFANHGAITWHRFAVEILKDKAVLVKPIPTSDYPTLAVRPAYSVLDPSKFEHAFGIDIPQWQESLERCMEKI</sequence>
<dbReference type="InterPro" id="IPR036291">
    <property type="entry name" value="NAD(P)-bd_dom_sf"/>
</dbReference>
<evidence type="ECO:0000256" key="2">
    <source>
        <dbReference type="ARBA" id="ARBA00010944"/>
    </source>
</evidence>
<reference evidence="8" key="1">
    <citation type="submission" date="2021-06" db="EMBL/GenBank/DDBJ databases">
        <title>44 bacteria genomes isolated from Dapeng, Shenzhen.</title>
        <authorList>
            <person name="Zheng W."/>
            <person name="Yu S."/>
            <person name="Huang Y."/>
        </authorList>
    </citation>
    <scope>NUCLEOTIDE SEQUENCE</scope>
    <source>
        <strain evidence="8">DP5N28-2</strain>
    </source>
</reference>
<accession>A0A953HRU3</accession>
<dbReference type="PANTHER" id="PTHR10491:SF4">
    <property type="entry name" value="METHIONINE ADENOSYLTRANSFERASE 2 SUBUNIT BETA"/>
    <property type="match status" value="1"/>
</dbReference>
<dbReference type="PANTHER" id="PTHR10491">
    <property type="entry name" value="DTDP-4-DEHYDRORHAMNOSE REDUCTASE"/>
    <property type="match status" value="1"/>
</dbReference>
<dbReference type="Gene3D" id="3.90.25.10">
    <property type="entry name" value="UDP-galactose 4-epimerase, domain 1"/>
    <property type="match status" value="1"/>
</dbReference>
<name>A0A953HRU3_9BACT</name>
<evidence type="ECO:0000256" key="3">
    <source>
        <dbReference type="ARBA" id="ARBA00012929"/>
    </source>
</evidence>
<evidence type="ECO:0000259" key="7">
    <source>
        <dbReference type="Pfam" id="PF04321"/>
    </source>
</evidence>
<dbReference type="AlphaFoldDB" id="A0A953HRU3"/>